<reference evidence="3" key="2">
    <citation type="journal article" date="2018" name="Nat. Commun.">
        <title>Extreme sensitivity to ultraviolet light in the fungal pathogen causing white-nose syndrome of bats.</title>
        <authorList>
            <person name="Palmer J.M."/>
            <person name="Drees K.P."/>
            <person name="Foster J.T."/>
            <person name="Lindner D.L."/>
        </authorList>
    </citation>
    <scope>NUCLEOTIDE SEQUENCE [LARGE SCALE GENOMIC DNA]</scope>
    <source>
        <strain evidence="3">UAMH 10579</strain>
    </source>
</reference>
<keyword evidence="1" id="KW-0732">Signal</keyword>
<accession>A0A1B8G7R8</accession>
<gene>
    <name evidence="2" type="ORF">VE01_10137</name>
</gene>
<feature type="chain" id="PRO_5008608283" evidence="1">
    <location>
        <begin position="20"/>
        <end position="78"/>
    </location>
</feature>
<dbReference type="AlphaFoldDB" id="A0A1B8G7R8"/>
<dbReference type="Proteomes" id="UP000091956">
    <property type="component" value="Unassembled WGS sequence"/>
</dbReference>
<dbReference type="RefSeq" id="XP_018125594.1">
    <property type="nucleotide sequence ID" value="XM_018279544.1"/>
</dbReference>
<proteinExistence type="predicted"/>
<protein>
    <submittedName>
        <fullName evidence="2">Uncharacterized protein</fullName>
    </submittedName>
</protein>
<name>A0A1B8G7R8_9PEZI</name>
<keyword evidence="3" id="KW-1185">Reference proteome</keyword>
<dbReference type="OrthoDB" id="3436007at2759"/>
<evidence type="ECO:0000256" key="1">
    <source>
        <dbReference type="SAM" id="SignalP"/>
    </source>
</evidence>
<evidence type="ECO:0000313" key="2">
    <source>
        <dbReference type="EMBL" id="OBT91861.1"/>
    </source>
</evidence>
<dbReference type="GeneID" id="28843523"/>
<reference evidence="2 3" key="1">
    <citation type="submission" date="2016-03" db="EMBL/GenBank/DDBJ databases">
        <title>Comparative genomics of Pseudogymnoascus destructans, the fungus causing white-nose syndrome of bats.</title>
        <authorList>
            <person name="Palmer J.M."/>
            <person name="Drees K.P."/>
            <person name="Foster J.T."/>
            <person name="Lindner D.L."/>
        </authorList>
    </citation>
    <scope>NUCLEOTIDE SEQUENCE [LARGE SCALE GENOMIC DNA]</scope>
    <source>
        <strain evidence="2 3">UAMH 10579</strain>
    </source>
</reference>
<feature type="signal peptide" evidence="1">
    <location>
        <begin position="1"/>
        <end position="19"/>
    </location>
</feature>
<organism evidence="2 3">
    <name type="scientific">Pseudogymnoascus verrucosus</name>
    <dbReference type="NCBI Taxonomy" id="342668"/>
    <lineage>
        <taxon>Eukaryota</taxon>
        <taxon>Fungi</taxon>
        <taxon>Dikarya</taxon>
        <taxon>Ascomycota</taxon>
        <taxon>Pezizomycotina</taxon>
        <taxon>Leotiomycetes</taxon>
        <taxon>Thelebolales</taxon>
        <taxon>Thelebolaceae</taxon>
        <taxon>Pseudogymnoascus</taxon>
    </lineage>
</organism>
<sequence>MQFTTILLGLSAVLTTVLASPVDTSAASPLVERACAYDDCAACEDYCWNDIPCPPDHNCGISQATCFILCIETGCCDA</sequence>
<dbReference type="EMBL" id="KV460278">
    <property type="protein sequence ID" value="OBT91861.1"/>
    <property type="molecule type" value="Genomic_DNA"/>
</dbReference>
<evidence type="ECO:0000313" key="3">
    <source>
        <dbReference type="Proteomes" id="UP000091956"/>
    </source>
</evidence>